<dbReference type="GO" id="GO:0031593">
    <property type="term" value="F:polyubiquitin modification-dependent protein binding"/>
    <property type="evidence" value="ECO:0007669"/>
    <property type="project" value="TreeGrafter"/>
</dbReference>
<feature type="compositionally biased region" description="Low complexity" evidence="1">
    <location>
        <begin position="430"/>
        <end position="447"/>
    </location>
</feature>
<dbReference type="Gene3D" id="3.10.20.90">
    <property type="entry name" value="Phosphatidylinositol 3-kinase Catalytic Subunit, Chain A, domain 1"/>
    <property type="match status" value="1"/>
</dbReference>
<dbReference type="OrthoDB" id="422728at2759"/>
<dbReference type="Gene3D" id="3.10.330.10">
    <property type="match status" value="1"/>
</dbReference>
<dbReference type="Proteomes" id="UP000266841">
    <property type="component" value="Unassembled WGS sequence"/>
</dbReference>
<protein>
    <recommendedName>
        <fullName evidence="2">UBX domain-containing protein</fullName>
    </recommendedName>
</protein>
<reference evidence="3 4" key="1">
    <citation type="journal article" date="2012" name="Genome Biol.">
        <title>Genome and low-iron response of an oceanic diatom adapted to chronic iron limitation.</title>
        <authorList>
            <person name="Lommer M."/>
            <person name="Specht M."/>
            <person name="Roy A.S."/>
            <person name="Kraemer L."/>
            <person name="Andreson R."/>
            <person name="Gutowska M.A."/>
            <person name="Wolf J."/>
            <person name="Bergner S.V."/>
            <person name="Schilhabel M.B."/>
            <person name="Klostermeier U.C."/>
            <person name="Beiko R.G."/>
            <person name="Rosenstiel P."/>
            <person name="Hippler M."/>
            <person name="Laroche J."/>
        </authorList>
    </citation>
    <scope>NUCLEOTIDE SEQUENCE [LARGE SCALE GENOMIC DNA]</scope>
    <source>
        <strain evidence="3 4">CCMP1005</strain>
    </source>
</reference>
<feature type="compositionally biased region" description="Basic and acidic residues" evidence="1">
    <location>
        <begin position="404"/>
        <end position="419"/>
    </location>
</feature>
<dbReference type="InterPro" id="IPR055418">
    <property type="entry name" value="UFD1_N2"/>
</dbReference>
<accession>K0SCE0</accession>
<evidence type="ECO:0000313" key="3">
    <source>
        <dbReference type="EMBL" id="EJK63723.1"/>
    </source>
</evidence>
<evidence type="ECO:0000256" key="1">
    <source>
        <dbReference type="SAM" id="MobiDB-lite"/>
    </source>
</evidence>
<feature type="domain" description="UBX" evidence="2">
    <location>
        <begin position="461"/>
        <end position="539"/>
    </location>
</feature>
<dbReference type="InterPro" id="IPR001012">
    <property type="entry name" value="UBX_dom"/>
</dbReference>
<dbReference type="PROSITE" id="PS50033">
    <property type="entry name" value="UBX"/>
    <property type="match status" value="1"/>
</dbReference>
<dbReference type="InterPro" id="IPR004854">
    <property type="entry name" value="Ufd1-like"/>
</dbReference>
<evidence type="ECO:0000259" key="2">
    <source>
        <dbReference type="PROSITE" id="PS50033"/>
    </source>
</evidence>
<dbReference type="Pfam" id="PF24842">
    <property type="entry name" value="UFD1_N2"/>
    <property type="match status" value="1"/>
</dbReference>
<dbReference type="InterPro" id="IPR029071">
    <property type="entry name" value="Ubiquitin-like_domsf"/>
</dbReference>
<dbReference type="Gene3D" id="2.40.40.50">
    <property type="entry name" value="Ubiquitin fusion degradation protein UFD1, N-terminal domain"/>
    <property type="match status" value="1"/>
</dbReference>
<dbReference type="GO" id="GO:0006511">
    <property type="term" value="P:ubiquitin-dependent protein catabolic process"/>
    <property type="evidence" value="ECO:0007669"/>
    <property type="project" value="InterPro"/>
</dbReference>
<name>K0SCE0_THAOC</name>
<feature type="region of interest" description="Disordered" evidence="1">
    <location>
        <begin position="273"/>
        <end position="298"/>
    </location>
</feature>
<comment type="caution">
    <text evidence="3">The sequence shown here is derived from an EMBL/GenBank/DDBJ whole genome shotgun (WGS) entry which is preliminary data.</text>
</comment>
<evidence type="ECO:0000313" key="4">
    <source>
        <dbReference type="Proteomes" id="UP000266841"/>
    </source>
</evidence>
<sequence>MDFDLAAQRLQKDQRSAVAKSRASRANRQASAKSRREAQAARNRAEKRLKEKQLAAERSSKIVDVIERSIGLVERRELGISNLQQCDVNADEREASMFKSVPLAKGMEFRATSIHGEGDKIALPPSILESMMSSSSGSPWGNGISGRPIAFRIGVLNPDYKQFPSSEKMKSLVERVERRVIETERTLLESQAPAPLDHAAMDVDEDDDETVVQGYLDELRHRYLAYTHGTVVEFTQEEGCVGLPEPIARALCQPNMHSLTRGEFKRVPVKRTVDPAPAMEDSEVDAETSSSEKTPGHPAYGLFDVPDLPVEIIPISSLPPGGSCTFTPTAQSVKNGFYSLKDIKAVLEQSLMRTRATLSLGDVVRTWRRGVEFDLIVSSLSPARYGTVSCVNTDLNVDIGPAEGTEKEGVEEKPSKAETVDSCQGSGRVLSAPSPRSSRSPALDAPASHMCDLPPEPPIDAKEGVCTIQIRSSSGAAKRRFDTSTATADNLFDFASSVCGKGKTSFRLVTRFPRRVFELVDGSVTLKCIGLDEGQEMFMVEMR</sequence>
<dbReference type="GO" id="GO:0034098">
    <property type="term" value="C:VCP-NPL4-UFD1 AAA ATPase complex"/>
    <property type="evidence" value="ECO:0007669"/>
    <property type="project" value="TreeGrafter"/>
</dbReference>
<dbReference type="SMART" id="SM00166">
    <property type="entry name" value="UBX"/>
    <property type="match status" value="1"/>
</dbReference>
<feature type="region of interest" description="Disordered" evidence="1">
    <location>
        <begin position="399"/>
        <end position="447"/>
    </location>
</feature>
<dbReference type="AlphaFoldDB" id="K0SCE0"/>
<feature type="compositionally biased region" description="Low complexity" evidence="1">
    <location>
        <begin position="16"/>
        <end position="32"/>
    </location>
</feature>
<gene>
    <name evidence="3" type="ORF">THAOC_15601</name>
</gene>
<dbReference type="PANTHER" id="PTHR12555:SF13">
    <property type="entry name" value="UBIQUITIN RECOGNITION FACTOR IN ER-ASSOCIATED DEGRADATION PROTEIN 1"/>
    <property type="match status" value="1"/>
</dbReference>
<dbReference type="Pfam" id="PF00789">
    <property type="entry name" value="UBX"/>
    <property type="match status" value="1"/>
</dbReference>
<dbReference type="OMA" id="QNDADEM"/>
<dbReference type="PANTHER" id="PTHR12555">
    <property type="entry name" value="UBIQUITIN FUSION DEGRADATON PROTEIN 1"/>
    <property type="match status" value="1"/>
</dbReference>
<dbReference type="EMBL" id="AGNL01018049">
    <property type="protein sequence ID" value="EJK63723.1"/>
    <property type="molecule type" value="Genomic_DNA"/>
</dbReference>
<dbReference type="GO" id="GO:0036503">
    <property type="term" value="P:ERAD pathway"/>
    <property type="evidence" value="ECO:0007669"/>
    <property type="project" value="TreeGrafter"/>
</dbReference>
<keyword evidence="4" id="KW-1185">Reference proteome</keyword>
<feature type="region of interest" description="Disordered" evidence="1">
    <location>
        <begin position="1"/>
        <end position="52"/>
    </location>
</feature>
<feature type="compositionally biased region" description="Basic and acidic residues" evidence="1">
    <location>
        <begin position="34"/>
        <end position="52"/>
    </location>
</feature>
<dbReference type="CDD" id="cd01767">
    <property type="entry name" value="UBX"/>
    <property type="match status" value="1"/>
</dbReference>
<dbReference type="SUPFAM" id="SSF54236">
    <property type="entry name" value="Ubiquitin-like"/>
    <property type="match status" value="1"/>
</dbReference>
<organism evidence="3 4">
    <name type="scientific">Thalassiosira oceanica</name>
    <name type="common">Marine diatom</name>
    <dbReference type="NCBI Taxonomy" id="159749"/>
    <lineage>
        <taxon>Eukaryota</taxon>
        <taxon>Sar</taxon>
        <taxon>Stramenopiles</taxon>
        <taxon>Ochrophyta</taxon>
        <taxon>Bacillariophyta</taxon>
        <taxon>Coscinodiscophyceae</taxon>
        <taxon>Thalassiosirophycidae</taxon>
        <taxon>Thalassiosirales</taxon>
        <taxon>Thalassiosiraceae</taxon>
        <taxon>Thalassiosira</taxon>
    </lineage>
</organism>
<proteinExistence type="predicted"/>
<dbReference type="InterPro" id="IPR042299">
    <property type="entry name" value="Ufd1-like_Nn"/>
</dbReference>
<dbReference type="eggNOG" id="ENOG502SJ4I">
    <property type="taxonomic scope" value="Eukaryota"/>
</dbReference>